<comment type="subcellular location">
    <subcellularLocation>
        <location evidence="2">Cytoplasm</location>
    </subcellularLocation>
    <subcellularLocation>
        <location evidence="1">Nucleus</location>
    </subcellularLocation>
</comment>
<evidence type="ECO:0000256" key="6">
    <source>
        <dbReference type="ARBA" id="ARBA00022786"/>
    </source>
</evidence>
<evidence type="ECO:0000256" key="3">
    <source>
        <dbReference type="ARBA" id="ARBA00015702"/>
    </source>
</evidence>
<dbReference type="OrthoDB" id="164025at2759"/>
<dbReference type="Gene3D" id="2.60.40.790">
    <property type="match status" value="1"/>
</dbReference>
<name>A0A8T2URA5_CERRI</name>
<feature type="domain" description="CS" evidence="11">
    <location>
        <begin position="65"/>
        <end position="155"/>
    </location>
</feature>
<dbReference type="FunFam" id="2.60.40.790:FF:000040">
    <property type="entry name" value="Calcyclin binding protein"/>
    <property type="match status" value="1"/>
</dbReference>
<dbReference type="GO" id="GO:0015631">
    <property type="term" value="F:tubulin binding"/>
    <property type="evidence" value="ECO:0007669"/>
    <property type="project" value="InterPro"/>
</dbReference>
<dbReference type="GO" id="GO:0005737">
    <property type="term" value="C:cytoplasm"/>
    <property type="evidence" value="ECO:0007669"/>
    <property type="project" value="UniProtKB-SubCell"/>
</dbReference>
<reference evidence="12" key="1">
    <citation type="submission" date="2021-08" db="EMBL/GenBank/DDBJ databases">
        <title>WGS assembly of Ceratopteris richardii.</title>
        <authorList>
            <person name="Marchant D.B."/>
            <person name="Chen G."/>
            <person name="Jenkins J."/>
            <person name="Shu S."/>
            <person name="Leebens-Mack J."/>
            <person name="Grimwood J."/>
            <person name="Schmutz J."/>
            <person name="Soltis P."/>
            <person name="Soltis D."/>
            <person name="Chen Z.-H."/>
        </authorList>
    </citation>
    <scope>NUCLEOTIDE SEQUENCE</scope>
    <source>
        <strain evidence="12">Whitten #5841</strain>
        <tissue evidence="12">Leaf</tissue>
    </source>
</reference>
<dbReference type="AlphaFoldDB" id="A0A8T2URA5"/>
<dbReference type="GO" id="GO:0044548">
    <property type="term" value="F:S100 protein binding"/>
    <property type="evidence" value="ECO:0007669"/>
    <property type="project" value="InterPro"/>
</dbReference>
<dbReference type="PROSITE" id="PS51203">
    <property type="entry name" value="CS"/>
    <property type="match status" value="1"/>
</dbReference>
<gene>
    <name evidence="12" type="ORF">KP509_05G003400</name>
</gene>
<evidence type="ECO:0000256" key="9">
    <source>
        <dbReference type="ARBA" id="ARBA00025145"/>
    </source>
</evidence>
<evidence type="ECO:0000256" key="4">
    <source>
        <dbReference type="ARBA" id="ARBA00022490"/>
    </source>
</evidence>
<dbReference type="PANTHER" id="PTHR47686">
    <property type="entry name" value="SGS DOMAIN-CONTAINING PROTEIN"/>
    <property type="match status" value="1"/>
</dbReference>
<dbReference type="InterPro" id="IPR037893">
    <property type="entry name" value="CS_CacyBP"/>
</dbReference>
<dbReference type="GO" id="GO:0005634">
    <property type="term" value="C:nucleus"/>
    <property type="evidence" value="ECO:0007669"/>
    <property type="project" value="UniProtKB-SubCell"/>
</dbReference>
<evidence type="ECO:0000256" key="7">
    <source>
        <dbReference type="ARBA" id="ARBA00022990"/>
    </source>
</evidence>
<dbReference type="SUPFAM" id="SSF49764">
    <property type="entry name" value="HSP20-like chaperones"/>
    <property type="match status" value="1"/>
</dbReference>
<dbReference type="PANTHER" id="PTHR47686:SF1">
    <property type="entry name" value="CALCYCLIN-BINDING PROTEIN"/>
    <property type="match status" value="1"/>
</dbReference>
<organism evidence="12 13">
    <name type="scientific">Ceratopteris richardii</name>
    <name type="common">Triangle waterfern</name>
    <dbReference type="NCBI Taxonomy" id="49495"/>
    <lineage>
        <taxon>Eukaryota</taxon>
        <taxon>Viridiplantae</taxon>
        <taxon>Streptophyta</taxon>
        <taxon>Embryophyta</taxon>
        <taxon>Tracheophyta</taxon>
        <taxon>Polypodiopsida</taxon>
        <taxon>Polypodiidae</taxon>
        <taxon>Polypodiales</taxon>
        <taxon>Pteridineae</taxon>
        <taxon>Pteridaceae</taxon>
        <taxon>Parkerioideae</taxon>
        <taxon>Ceratopteris</taxon>
    </lineage>
</organism>
<dbReference type="Pfam" id="PF04969">
    <property type="entry name" value="CS"/>
    <property type="match status" value="1"/>
</dbReference>
<evidence type="ECO:0000313" key="13">
    <source>
        <dbReference type="Proteomes" id="UP000825935"/>
    </source>
</evidence>
<evidence type="ECO:0000259" key="11">
    <source>
        <dbReference type="PROSITE" id="PS51203"/>
    </source>
</evidence>
<sequence length="211" mass="23780">MAADLSEDITELKALLSRATRPHVKSLISSEIQTLEKVASTSAAQNEGKATLLHTSKAVPEVRYTTISSFSWDQDVEKLKIYISLQGASEDKVNVEFKSRTFELKVHDVEGKNYRLCVPCLCKAIAPEKCKIIVKSTRITVILKKLDKGTWQDLHGKEDKLKPKLDDKEPMSGLMQLMKNMYDEGDDEMKRNIAKAYSEAREGKTPGMKQF</sequence>
<protein>
    <recommendedName>
        <fullName evidence="3">Calcyclin-binding protein</fullName>
    </recommendedName>
</protein>
<keyword evidence="4" id="KW-0963">Cytoplasm</keyword>
<dbReference type="PROSITE" id="PS51048">
    <property type="entry name" value="SGS"/>
    <property type="match status" value="1"/>
</dbReference>
<dbReference type="InterPro" id="IPR008978">
    <property type="entry name" value="HSP20-like_chaperone"/>
</dbReference>
<keyword evidence="13" id="KW-1185">Reference proteome</keyword>
<dbReference type="SUPFAM" id="SSF140106">
    <property type="entry name" value="Calcyclin-binding protein-like"/>
    <property type="match status" value="1"/>
</dbReference>
<dbReference type="Proteomes" id="UP000825935">
    <property type="component" value="Chromosome 5"/>
</dbReference>
<evidence type="ECO:0000313" key="12">
    <source>
        <dbReference type="EMBL" id="KAH7436115.1"/>
    </source>
</evidence>
<dbReference type="InterPro" id="IPR015120">
    <property type="entry name" value="Siah-Interact_N"/>
</dbReference>
<keyword evidence="5" id="KW-0597">Phosphoprotein</keyword>
<dbReference type="EMBL" id="CM035410">
    <property type="protein sequence ID" value="KAH7436115.1"/>
    <property type="molecule type" value="Genomic_DNA"/>
</dbReference>
<dbReference type="OMA" id="YGWDQSA"/>
<proteinExistence type="predicted"/>
<dbReference type="Pfam" id="PF09032">
    <property type="entry name" value="Siah-Interact_N"/>
    <property type="match status" value="1"/>
</dbReference>
<comment type="function">
    <text evidence="9">May be involved in calcium-dependent ubiquitination and subsequent proteasomal degradation of target proteins. Probably serves as a molecular bridge in ubiquitin E3 complexes. Participates in the ubiquitin-mediated degradation of beta-catenin (CTNNB1).</text>
</comment>
<dbReference type="InterPro" id="IPR007699">
    <property type="entry name" value="SGS_dom"/>
</dbReference>
<keyword evidence="8" id="KW-0539">Nucleus</keyword>
<evidence type="ECO:0000256" key="5">
    <source>
        <dbReference type="ARBA" id="ARBA00022553"/>
    </source>
</evidence>
<dbReference type="GO" id="GO:0031625">
    <property type="term" value="F:ubiquitin protein ligase binding"/>
    <property type="evidence" value="ECO:0007669"/>
    <property type="project" value="InterPro"/>
</dbReference>
<keyword evidence="6" id="KW-0833">Ubl conjugation pathway</keyword>
<dbReference type="InterPro" id="IPR007052">
    <property type="entry name" value="CS_dom"/>
</dbReference>
<dbReference type="InterPro" id="IPR037201">
    <property type="entry name" value="CacyBP_N"/>
</dbReference>
<dbReference type="CDD" id="cd06468">
    <property type="entry name" value="p23_CacyBP"/>
    <property type="match status" value="1"/>
</dbReference>
<feature type="domain" description="SGS" evidence="10">
    <location>
        <begin position="140"/>
        <end position="211"/>
    </location>
</feature>
<evidence type="ECO:0000256" key="8">
    <source>
        <dbReference type="ARBA" id="ARBA00023242"/>
    </source>
</evidence>
<accession>A0A8T2URA5</accession>
<evidence type="ECO:0000256" key="2">
    <source>
        <dbReference type="ARBA" id="ARBA00004496"/>
    </source>
</evidence>
<evidence type="ECO:0000259" key="10">
    <source>
        <dbReference type="PROSITE" id="PS51048"/>
    </source>
</evidence>
<comment type="caution">
    <text evidence="12">The sequence shown here is derived from an EMBL/GenBank/DDBJ whole genome shotgun (WGS) entry which is preliminary data.</text>
</comment>
<keyword evidence="7" id="KW-0007">Acetylation</keyword>
<evidence type="ECO:0000256" key="1">
    <source>
        <dbReference type="ARBA" id="ARBA00004123"/>
    </source>
</evidence>